<dbReference type="Proteomes" id="UP000233837">
    <property type="component" value="Unassembled WGS sequence"/>
</dbReference>
<reference evidence="1 2" key="2">
    <citation type="journal article" date="2017" name="Nature">
        <title>The Apostasia genome and the evolution of orchids.</title>
        <authorList>
            <person name="Zhang G.Q."/>
            <person name="Liu K.W."/>
            <person name="Li Z."/>
            <person name="Lohaus R."/>
            <person name="Hsiao Y.Y."/>
            <person name="Niu S.C."/>
            <person name="Wang J.Y."/>
            <person name="Lin Y.C."/>
            <person name="Xu Q."/>
            <person name="Chen L.J."/>
            <person name="Yoshida K."/>
            <person name="Fujiwara S."/>
            <person name="Wang Z.W."/>
            <person name="Zhang Y.Q."/>
            <person name="Mitsuda N."/>
            <person name="Wang M."/>
            <person name="Liu G.H."/>
            <person name="Pecoraro L."/>
            <person name="Huang H.X."/>
            <person name="Xiao X.J."/>
            <person name="Lin M."/>
            <person name="Wu X.Y."/>
            <person name="Wu W.L."/>
            <person name="Chen Y.Y."/>
            <person name="Chang S.B."/>
            <person name="Sakamoto S."/>
            <person name="Ohme-Takagi M."/>
            <person name="Yagi M."/>
            <person name="Zeng S.J."/>
            <person name="Shen C.Y."/>
            <person name="Yeh C.M."/>
            <person name="Luo Y.B."/>
            <person name="Tsai W.C."/>
            <person name="Van de Peer Y."/>
            <person name="Liu Z.J."/>
        </authorList>
    </citation>
    <scope>NUCLEOTIDE SEQUENCE [LARGE SCALE GENOMIC DNA]</scope>
    <source>
        <tissue evidence="1">The whole plant</tissue>
    </source>
</reference>
<accession>A0A2I0VQ96</accession>
<dbReference type="AlphaFoldDB" id="A0A2I0VQ96"/>
<evidence type="ECO:0000313" key="2">
    <source>
        <dbReference type="Proteomes" id="UP000233837"/>
    </source>
</evidence>
<protein>
    <submittedName>
        <fullName evidence="1">Uncharacterized protein</fullName>
    </submittedName>
</protein>
<sequence length="87" mass="10784">MGLQEDKRIHNYIKEYVKKENILRFQRNCPYRNSKKNRFYSSHNLYWISQFINRRTDTGSRRITDKCTTINIRKDSFDLLRTELFIF</sequence>
<gene>
    <name evidence="1" type="ORF">MA16_Dca023204</name>
</gene>
<name>A0A2I0VQ96_9ASPA</name>
<keyword evidence="2" id="KW-1185">Reference proteome</keyword>
<reference evidence="1 2" key="1">
    <citation type="journal article" date="2016" name="Sci. Rep.">
        <title>The Dendrobium catenatum Lindl. genome sequence provides insights into polysaccharide synthase, floral development and adaptive evolution.</title>
        <authorList>
            <person name="Zhang G.Q."/>
            <person name="Xu Q."/>
            <person name="Bian C."/>
            <person name="Tsai W.C."/>
            <person name="Yeh C.M."/>
            <person name="Liu K.W."/>
            <person name="Yoshida K."/>
            <person name="Zhang L.S."/>
            <person name="Chang S.B."/>
            <person name="Chen F."/>
            <person name="Shi Y."/>
            <person name="Su Y.Y."/>
            <person name="Zhang Y.Q."/>
            <person name="Chen L.J."/>
            <person name="Yin Y."/>
            <person name="Lin M."/>
            <person name="Huang H."/>
            <person name="Deng H."/>
            <person name="Wang Z.W."/>
            <person name="Zhu S.L."/>
            <person name="Zhao X."/>
            <person name="Deng C."/>
            <person name="Niu S.C."/>
            <person name="Huang J."/>
            <person name="Wang M."/>
            <person name="Liu G.H."/>
            <person name="Yang H.J."/>
            <person name="Xiao X.J."/>
            <person name="Hsiao Y.Y."/>
            <person name="Wu W.L."/>
            <person name="Chen Y.Y."/>
            <person name="Mitsuda N."/>
            <person name="Ohme-Takagi M."/>
            <person name="Luo Y.B."/>
            <person name="Van de Peer Y."/>
            <person name="Liu Z.J."/>
        </authorList>
    </citation>
    <scope>NUCLEOTIDE SEQUENCE [LARGE SCALE GENOMIC DNA]</scope>
    <source>
        <tissue evidence="1">The whole plant</tissue>
    </source>
</reference>
<evidence type="ECO:0000313" key="1">
    <source>
        <dbReference type="EMBL" id="PKU65586.1"/>
    </source>
</evidence>
<proteinExistence type="predicted"/>
<dbReference type="EMBL" id="KZ503329">
    <property type="protein sequence ID" value="PKU65586.1"/>
    <property type="molecule type" value="Genomic_DNA"/>
</dbReference>
<organism evidence="1 2">
    <name type="scientific">Dendrobium catenatum</name>
    <dbReference type="NCBI Taxonomy" id="906689"/>
    <lineage>
        <taxon>Eukaryota</taxon>
        <taxon>Viridiplantae</taxon>
        <taxon>Streptophyta</taxon>
        <taxon>Embryophyta</taxon>
        <taxon>Tracheophyta</taxon>
        <taxon>Spermatophyta</taxon>
        <taxon>Magnoliopsida</taxon>
        <taxon>Liliopsida</taxon>
        <taxon>Asparagales</taxon>
        <taxon>Orchidaceae</taxon>
        <taxon>Epidendroideae</taxon>
        <taxon>Malaxideae</taxon>
        <taxon>Dendrobiinae</taxon>
        <taxon>Dendrobium</taxon>
    </lineage>
</organism>